<dbReference type="GO" id="GO:0042601">
    <property type="term" value="C:endospore-forming forespore"/>
    <property type="evidence" value="ECO:0007669"/>
    <property type="project" value="InterPro"/>
</dbReference>
<dbReference type="NCBIfam" id="NF006904">
    <property type="entry name" value="PRK09398.1"/>
    <property type="match status" value="1"/>
</dbReference>
<dbReference type="OrthoDB" id="2455637at2"/>
<accession>A0A1H3V0H1</accession>
<dbReference type="AlphaFoldDB" id="A0A1H3V0H1"/>
<organism evidence="3 4">
    <name type="scientific">Evansella caseinilytica</name>
    <dbReference type="NCBI Taxonomy" id="1503961"/>
    <lineage>
        <taxon>Bacteria</taxon>
        <taxon>Bacillati</taxon>
        <taxon>Bacillota</taxon>
        <taxon>Bacilli</taxon>
        <taxon>Bacillales</taxon>
        <taxon>Bacillaceae</taxon>
        <taxon>Evansella</taxon>
    </lineage>
</organism>
<dbReference type="GO" id="GO:0030436">
    <property type="term" value="P:asexual sporulation"/>
    <property type="evidence" value="ECO:0007669"/>
    <property type="project" value="InterPro"/>
</dbReference>
<dbReference type="InterPro" id="IPR012612">
    <property type="entry name" value="SASP_SspN"/>
</dbReference>
<dbReference type="Proteomes" id="UP000198935">
    <property type="component" value="Unassembled WGS sequence"/>
</dbReference>
<keyword evidence="4" id="KW-1185">Reference proteome</keyword>
<proteinExistence type="predicted"/>
<keyword evidence="1" id="KW-0749">Sporulation</keyword>
<dbReference type="Pfam" id="PF08177">
    <property type="entry name" value="SspN"/>
    <property type="match status" value="1"/>
</dbReference>
<feature type="region of interest" description="Disordered" evidence="2">
    <location>
        <begin position="1"/>
        <end position="49"/>
    </location>
</feature>
<evidence type="ECO:0000313" key="4">
    <source>
        <dbReference type="Proteomes" id="UP000198935"/>
    </source>
</evidence>
<protein>
    <submittedName>
        <fullName evidence="3">Small acid-soluble spore protein N (Minor)</fullName>
    </submittedName>
</protein>
<name>A0A1H3V0H1_9BACI</name>
<evidence type="ECO:0000256" key="2">
    <source>
        <dbReference type="SAM" id="MobiDB-lite"/>
    </source>
</evidence>
<evidence type="ECO:0000313" key="3">
    <source>
        <dbReference type="EMBL" id="SDZ68180.1"/>
    </source>
</evidence>
<gene>
    <name evidence="3" type="ORF">SAMN05421736_13218</name>
</gene>
<dbReference type="EMBL" id="FNPI01000032">
    <property type="protein sequence ID" value="SDZ68180.1"/>
    <property type="molecule type" value="Genomic_DNA"/>
</dbReference>
<reference evidence="4" key="1">
    <citation type="submission" date="2016-10" db="EMBL/GenBank/DDBJ databases">
        <authorList>
            <person name="Varghese N."/>
            <person name="Submissions S."/>
        </authorList>
    </citation>
    <scope>NUCLEOTIDE SEQUENCE [LARGE SCALE GENOMIC DNA]</scope>
    <source>
        <strain evidence="4">SP</strain>
    </source>
</reference>
<dbReference type="STRING" id="1503961.SAMN05421736_13218"/>
<evidence type="ECO:0000256" key="1">
    <source>
        <dbReference type="ARBA" id="ARBA00022969"/>
    </source>
</evidence>
<sequence>MGGNRNYFAKYRPDHLGTQPVKSDANKGKKMNTKGEEHANYIPPHGDGK</sequence>
<dbReference type="GO" id="GO:0030435">
    <property type="term" value="P:sporulation resulting in formation of a cellular spore"/>
    <property type="evidence" value="ECO:0007669"/>
    <property type="project" value="UniProtKB-KW"/>
</dbReference>